<dbReference type="Proteomes" id="UP001206128">
    <property type="component" value="Unassembled WGS sequence"/>
</dbReference>
<evidence type="ECO:0000313" key="8">
    <source>
        <dbReference type="EMBL" id="MCP2168191.1"/>
    </source>
</evidence>
<organism evidence="8 9">
    <name type="scientific">Goodfellowiella coeruleoviolacea</name>
    <dbReference type="NCBI Taxonomy" id="334858"/>
    <lineage>
        <taxon>Bacteria</taxon>
        <taxon>Bacillati</taxon>
        <taxon>Actinomycetota</taxon>
        <taxon>Actinomycetes</taxon>
        <taxon>Pseudonocardiales</taxon>
        <taxon>Pseudonocardiaceae</taxon>
        <taxon>Goodfellowiella</taxon>
    </lineage>
</organism>
<proteinExistence type="inferred from homology"/>
<evidence type="ECO:0000256" key="3">
    <source>
        <dbReference type="ARBA" id="ARBA00022630"/>
    </source>
</evidence>
<dbReference type="InterPro" id="IPR029479">
    <property type="entry name" value="Nitroreductase"/>
</dbReference>
<reference evidence="8" key="1">
    <citation type="submission" date="2022-06" db="EMBL/GenBank/DDBJ databases">
        <title>Genomic Encyclopedia of Archaeal and Bacterial Type Strains, Phase II (KMG-II): from individual species to whole genera.</title>
        <authorList>
            <person name="Goeker M."/>
        </authorList>
    </citation>
    <scope>NUCLEOTIDE SEQUENCE</scope>
    <source>
        <strain evidence="8">DSM 43935</strain>
    </source>
</reference>
<protein>
    <submittedName>
        <fullName evidence="8">Nitroreductase</fullName>
    </submittedName>
</protein>
<dbReference type="PANTHER" id="PTHR43673:SF2">
    <property type="entry name" value="NITROREDUCTASE"/>
    <property type="match status" value="1"/>
</dbReference>
<comment type="similarity">
    <text evidence="2">Belongs to the nitroreductase family.</text>
</comment>
<dbReference type="InterPro" id="IPR000415">
    <property type="entry name" value="Nitroreductase-like"/>
</dbReference>
<evidence type="ECO:0000256" key="6">
    <source>
        <dbReference type="SAM" id="MobiDB-lite"/>
    </source>
</evidence>
<accession>A0AAE3GH91</accession>
<evidence type="ECO:0000256" key="5">
    <source>
        <dbReference type="ARBA" id="ARBA00023002"/>
    </source>
</evidence>
<evidence type="ECO:0000256" key="2">
    <source>
        <dbReference type="ARBA" id="ARBA00007118"/>
    </source>
</evidence>
<evidence type="ECO:0000256" key="1">
    <source>
        <dbReference type="ARBA" id="ARBA00001917"/>
    </source>
</evidence>
<keyword evidence="5" id="KW-0560">Oxidoreductase</keyword>
<evidence type="ECO:0000256" key="4">
    <source>
        <dbReference type="ARBA" id="ARBA00022643"/>
    </source>
</evidence>
<feature type="domain" description="Nitroreductase" evidence="7">
    <location>
        <begin position="28"/>
        <end position="80"/>
    </location>
</feature>
<dbReference type="GO" id="GO:0016491">
    <property type="term" value="F:oxidoreductase activity"/>
    <property type="evidence" value="ECO:0007669"/>
    <property type="project" value="UniProtKB-KW"/>
</dbReference>
<evidence type="ECO:0000259" key="7">
    <source>
        <dbReference type="Pfam" id="PF00881"/>
    </source>
</evidence>
<comment type="caution">
    <text evidence="8">The sequence shown here is derived from an EMBL/GenBank/DDBJ whole genome shotgun (WGS) entry which is preliminary data.</text>
</comment>
<feature type="domain" description="Nitroreductase" evidence="7">
    <location>
        <begin position="86"/>
        <end position="166"/>
    </location>
</feature>
<feature type="region of interest" description="Disordered" evidence="6">
    <location>
        <begin position="1"/>
        <end position="21"/>
    </location>
</feature>
<dbReference type="AlphaFoldDB" id="A0AAE3GH91"/>
<comment type="cofactor">
    <cofactor evidence="1">
        <name>FMN</name>
        <dbReference type="ChEBI" id="CHEBI:58210"/>
    </cofactor>
</comment>
<sequence length="189" mass="20698">MSTGQRQHADPRGNGSPRRVSDVFEVMRTRSAMRSYTEEPVADAVLERMLDALLAAPSASNKQAWAFVVVRDPARVRRVRAFCPGIIGVPALILVACFDRTQAPDDPGMLRVGRLCVAMAVQNFLLAGHALGLGGCPVSSFLVEPVRSLLDLPRHLDPVLVVPVGHPARQAEPSQRRAKAEVIRYETWK</sequence>
<dbReference type="EMBL" id="JAMTCK010000013">
    <property type="protein sequence ID" value="MCP2168191.1"/>
    <property type="molecule type" value="Genomic_DNA"/>
</dbReference>
<dbReference type="Pfam" id="PF00881">
    <property type="entry name" value="Nitroreductase"/>
    <property type="match status" value="2"/>
</dbReference>
<keyword evidence="9" id="KW-1185">Reference proteome</keyword>
<keyword evidence="3" id="KW-0285">Flavoprotein</keyword>
<dbReference type="CDD" id="cd02062">
    <property type="entry name" value="Nitro_FMN_reductase"/>
    <property type="match status" value="1"/>
</dbReference>
<evidence type="ECO:0000313" key="9">
    <source>
        <dbReference type="Proteomes" id="UP001206128"/>
    </source>
</evidence>
<dbReference type="RefSeq" id="WP_253775828.1">
    <property type="nucleotide sequence ID" value="NZ_JAMTCK010000013.1"/>
</dbReference>
<gene>
    <name evidence="8" type="ORF">LX83_005069</name>
</gene>
<dbReference type="Gene3D" id="3.40.109.10">
    <property type="entry name" value="NADH Oxidase"/>
    <property type="match status" value="1"/>
</dbReference>
<name>A0AAE3GH91_9PSEU</name>
<dbReference type="PANTHER" id="PTHR43673">
    <property type="entry name" value="NAD(P)H NITROREDUCTASE YDGI-RELATED"/>
    <property type="match status" value="1"/>
</dbReference>
<keyword evidence="4" id="KW-0288">FMN</keyword>
<dbReference type="SUPFAM" id="SSF55469">
    <property type="entry name" value="FMN-dependent nitroreductase-like"/>
    <property type="match status" value="1"/>
</dbReference>